<dbReference type="InterPro" id="IPR000782">
    <property type="entry name" value="FAS1_domain"/>
</dbReference>
<gene>
    <name evidence="2" type="ORF">ATNIH1004_004559</name>
</gene>
<dbReference type="EMBL" id="QUQM01000003">
    <property type="protein sequence ID" value="KAA8648674.1"/>
    <property type="molecule type" value="Genomic_DNA"/>
</dbReference>
<evidence type="ECO:0000259" key="1">
    <source>
        <dbReference type="PROSITE" id="PS50213"/>
    </source>
</evidence>
<dbReference type="AlphaFoldDB" id="A0A5M9MTH4"/>
<evidence type="ECO:0000313" key="3">
    <source>
        <dbReference type="Proteomes" id="UP000324241"/>
    </source>
</evidence>
<accession>A0A5M9MTH4</accession>
<dbReference type="GeneID" id="54327261"/>
<reference evidence="2 3" key="1">
    <citation type="submission" date="2019-08" db="EMBL/GenBank/DDBJ databases">
        <title>The genome sequence of a newly discovered highly antifungal drug resistant Aspergillus species, Aspergillus tanneri NIH 1004.</title>
        <authorList>
            <person name="Mounaud S."/>
            <person name="Singh I."/>
            <person name="Joardar V."/>
            <person name="Pakala S."/>
            <person name="Pakala S."/>
            <person name="Venepally P."/>
            <person name="Chung J.K."/>
            <person name="Losada L."/>
            <person name="Nierman W.C."/>
        </authorList>
    </citation>
    <scope>NUCLEOTIDE SEQUENCE [LARGE SCALE GENOMIC DNA]</scope>
    <source>
        <strain evidence="2 3">NIH1004</strain>
    </source>
</reference>
<protein>
    <recommendedName>
        <fullName evidence="1">FAS1 domain-containing protein</fullName>
    </recommendedName>
</protein>
<evidence type="ECO:0000313" key="2">
    <source>
        <dbReference type="EMBL" id="KAA8648674.1"/>
    </source>
</evidence>
<sequence>MKSTYPLTIFLRYPSAYFHQMFPHILTRSDYLKKHAVAPCWNPPSLIFVECTGSGSLHFSSLQQRRPTRFVPADNALRGQSNLFVRDLVARRLEGTTISDGAMKTGDITAANRTTLQKRGAPAFPFTYIITAIEPLLRTWTGEIRSSLSRIVAGVSIPLMGRSSPFVENKNRYLIGEQGSHLPIKLSSAASQTVNTTTFARLLNSTNLTSTFDNAPSTTSFLPNNAT</sequence>
<comment type="caution">
    <text evidence="2">The sequence shown here is derived from an EMBL/GenBank/DDBJ whole genome shotgun (WGS) entry which is preliminary data.</text>
</comment>
<proteinExistence type="predicted"/>
<name>A0A5M9MTH4_9EURO</name>
<dbReference type="PROSITE" id="PS50213">
    <property type="entry name" value="FAS1"/>
    <property type="match status" value="1"/>
</dbReference>
<dbReference type="Proteomes" id="UP000324241">
    <property type="component" value="Unassembled WGS sequence"/>
</dbReference>
<feature type="domain" description="FAS1" evidence="1">
    <location>
        <begin position="183"/>
        <end position="227"/>
    </location>
</feature>
<dbReference type="RefSeq" id="XP_033428035.1">
    <property type="nucleotide sequence ID" value="XM_033569229.1"/>
</dbReference>
<organism evidence="2 3">
    <name type="scientific">Aspergillus tanneri</name>
    <dbReference type="NCBI Taxonomy" id="1220188"/>
    <lineage>
        <taxon>Eukaryota</taxon>
        <taxon>Fungi</taxon>
        <taxon>Dikarya</taxon>
        <taxon>Ascomycota</taxon>
        <taxon>Pezizomycotina</taxon>
        <taxon>Eurotiomycetes</taxon>
        <taxon>Eurotiomycetidae</taxon>
        <taxon>Eurotiales</taxon>
        <taxon>Aspergillaceae</taxon>
        <taxon>Aspergillus</taxon>
        <taxon>Aspergillus subgen. Circumdati</taxon>
    </lineage>
</organism>